<dbReference type="Gene3D" id="3.40.50.720">
    <property type="entry name" value="NAD(P)-binding Rossmann-like Domain"/>
    <property type="match status" value="1"/>
</dbReference>
<dbReference type="OrthoDB" id="339107at2"/>
<dbReference type="PANTHER" id="PTHR43162">
    <property type="match status" value="1"/>
</dbReference>
<reference evidence="3" key="1">
    <citation type="submission" date="2016-05" db="EMBL/GenBank/DDBJ databases">
        <title>Paenibacillus oryzae. sp. nov., isolated from the rice root.</title>
        <authorList>
            <person name="Zhang J."/>
            <person name="Zhang X."/>
        </authorList>
    </citation>
    <scope>NUCLEOTIDE SEQUENCE [LARGE SCALE GENOMIC DNA]</scope>
    <source>
        <strain evidence="3">KCTC13222</strain>
    </source>
</reference>
<comment type="caution">
    <text evidence="2">The sequence shown here is derived from an EMBL/GenBank/DDBJ whole genome shotgun (WGS) entry which is preliminary data.</text>
</comment>
<evidence type="ECO:0000313" key="3">
    <source>
        <dbReference type="Proteomes" id="UP000093309"/>
    </source>
</evidence>
<proteinExistence type="predicted"/>
<dbReference type="CDD" id="cd05269">
    <property type="entry name" value="TMR_SDR_a"/>
    <property type="match status" value="1"/>
</dbReference>
<evidence type="ECO:0000259" key="1">
    <source>
        <dbReference type="Pfam" id="PF05368"/>
    </source>
</evidence>
<dbReference type="InterPro" id="IPR036291">
    <property type="entry name" value="NAD(P)-bd_dom_sf"/>
</dbReference>
<dbReference type="SUPFAM" id="SSF51735">
    <property type="entry name" value="NAD(P)-binding Rossmann-fold domains"/>
    <property type="match status" value="1"/>
</dbReference>
<dbReference type="AlphaFoldDB" id="A0A1C1A1J6"/>
<dbReference type="Pfam" id="PF05368">
    <property type="entry name" value="NmrA"/>
    <property type="match status" value="1"/>
</dbReference>
<dbReference type="Proteomes" id="UP000093309">
    <property type="component" value="Unassembled WGS sequence"/>
</dbReference>
<evidence type="ECO:0000313" key="2">
    <source>
        <dbReference type="EMBL" id="OCT14393.1"/>
    </source>
</evidence>
<dbReference type="STRING" id="512399.A8709_26645"/>
<gene>
    <name evidence="2" type="ORF">A8709_26645</name>
</gene>
<dbReference type="EMBL" id="LYPC01000020">
    <property type="protein sequence ID" value="OCT14393.1"/>
    <property type="molecule type" value="Genomic_DNA"/>
</dbReference>
<dbReference type="PANTHER" id="PTHR43162:SF1">
    <property type="entry name" value="PRESTALK A DIFFERENTIATION PROTEIN A"/>
    <property type="match status" value="1"/>
</dbReference>
<keyword evidence="3" id="KW-1185">Reference proteome</keyword>
<accession>A0A1C1A1J6</accession>
<name>A0A1C1A1J6_9BACL</name>
<dbReference type="InterPro" id="IPR051604">
    <property type="entry name" value="Ergot_Alk_Oxidoreductase"/>
</dbReference>
<organism evidence="2 3">
    <name type="scientific">Paenibacillus pectinilyticus</name>
    <dbReference type="NCBI Taxonomy" id="512399"/>
    <lineage>
        <taxon>Bacteria</taxon>
        <taxon>Bacillati</taxon>
        <taxon>Bacillota</taxon>
        <taxon>Bacilli</taxon>
        <taxon>Bacillales</taxon>
        <taxon>Paenibacillaceae</taxon>
        <taxon>Paenibacillus</taxon>
    </lineage>
</organism>
<dbReference type="InterPro" id="IPR008030">
    <property type="entry name" value="NmrA-like"/>
</dbReference>
<feature type="domain" description="NmrA-like" evidence="1">
    <location>
        <begin position="3"/>
        <end position="274"/>
    </location>
</feature>
<dbReference type="RefSeq" id="WP_065853245.1">
    <property type="nucleotide sequence ID" value="NZ_LYPC01000020.1"/>
</dbReference>
<protein>
    <submittedName>
        <fullName evidence="2">NAD(P)-dependent oxidoreductase</fullName>
    </submittedName>
</protein>
<dbReference type="Gene3D" id="3.90.25.10">
    <property type="entry name" value="UDP-galactose 4-epimerase, domain 1"/>
    <property type="match status" value="1"/>
</dbReference>
<sequence length="287" mass="32967">MGKILVTGITGNVGREVAESLKKDNVQMVCGVRNVEKAQKQFQGEYEFVTLDFVNRETFDQALEGVDRVFLNYPPETPFNDFHAFIYKSKEKGVRHLTYLSVKDVQFLPFVPHHKNEKVIVQSGIPFTFLRAGYFTQNLNMFLLDELVKHDRIYVPCGKGKTSFIDLRDIAEVAAMTLLNPNKNQNKKYVLTGNKALDFYEVADIMTRVLGRKIFYSNPSLKEFKTYMMQKGYEAKYVNLVGGLHTFTKLGMAKGIKPDFTQITGRIPRTVEAYVHDYKAVWDKVVF</sequence>